<dbReference type="Proteomes" id="UP001231189">
    <property type="component" value="Unassembled WGS sequence"/>
</dbReference>
<feature type="compositionally biased region" description="Low complexity" evidence="1">
    <location>
        <begin position="704"/>
        <end position="713"/>
    </location>
</feature>
<evidence type="ECO:0000259" key="3">
    <source>
        <dbReference type="Pfam" id="PF03732"/>
    </source>
</evidence>
<feature type="region of interest" description="Disordered" evidence="1">
    <location>
        <begin position="405"/>
        <end position="457"/>
    </location>
</feature>
<organism evidence="4 5">
    <name type="scientific">Lolium multiflorum</name>
    <name type="common">Italian ryegrass</name>
    <name type="synonym">Lolium perenne subsp. multiflorum</name>
    <dbReference type="NCBI Taxonomy" id="4521"/>
    <lineage>
        <taxon>Eukaryota</taxon>
        <taxon>Viridiplantae</taxon>
        <taxon>Streptophyta</taxon>
        <taxon>Embryophyta</taxon>
        <taxon>Tracheophyta</taxon>
        <taxon>Spermatophyta</taxon>
        <taxon>Magnoliopsida</taxon>
        <taxon>Liliopsida</taxon>
        <taxon>Poales</taxon>
        <taxon>Poaceae</taxon>
        <taxon>BOP clade</taxon>
        <taxon>Pooideae</taxon>
        <taxon>Poodae</taxon>
        <taxon>Poeae</taxon>
        <taxon>Poeae Chloroplast Group 2 (Poeae type)</taxon>
        <taxon>Loliodinae</taxon>
        <taxon>Loliinae</taxon>
        <taxon>Lolium</taxon>
    </lineage>
</organism>
<dbReference type="Pfam" id="PF03478">
    <property type="entry name" value="Beta-prop_KIB1-4"/>
    <property type="match status" value="1"/>
</dbReference>
<feature type="region of interest" description="Disordered" evidence="1">
    <location>
        <begin position="635"/>
        <end position="721"/>
    </location>
</feature>
<feature type="compositionally biased region" description="Basic and acidic residues" evidence="1">
    <location>
        <begin position="687"/>
        <end position="703"/>
    </location>
</feature>
<dbReference type="Pfam" id="PF03732">
    <property type="entry name" value="Retrotrans_gag"/>
    <property type="match status" value="1"/>
</dbReference>
<gene>
    <name evidence="4" type="ORF">QYE76_066951</name>
</gene>
<feature type="compositionally biased region" description="Basic and acidic residues" evidence="1">
    <location>
        <begin position="418"/>
        <end position="432"/>
    </location>
</feature>
<accession>A0AAD8SBH5</accession>
<feature type="compositionally biased region" description="Basic and acidic residues" evidence="1">
    <location>
        <begin position="639"/>
        <end position="648"/>
    </location>
</feature>
<feature type="domain" description="KIB1-4 beta-propeller" evidence="2">
    <location>
        <begin position="100"/>
        <end position="323"/>
    </location>
</feature>
<feature type="compositionally biased region" description="Pro residues" evidence="1">
    <location>
        <begin position="772"/>
        <end position="783"/>
    </location>
</feature>
<dbReference type="InterPro" id="IPR005174">
    <property type="entry name" value="KIB1-4_b-propeller"/>
</dbReference>
<protein>
    <recommendedName>
        <fullName evidence="6">Retrotransposon gag domain-containing protein</fullName>
    </recommendedName>
</protein>
<dbReference type="PANTHER" id="PTHR33165:SF30">
    <property type="entry name" value="DUF295 DOMAIN-CONTAINING PROTEIN"/>
    <property type="match status" value="1"/>
</dbReference>
<keyword evidence="5" id="KW-1185">Reference proteome</keyword>
<proteinExistence type="predicted"/>
<dbReference type="AlphaFoldDB" id="A0AAD8SBH5"/>
<feature type="compositionally biased region" description="Acidic residues" evidence="1">
    <location>
        <begin position="446"/>
        <end position="456"/>
    </location>
</feature>
<feature type="domain" description="Retrotransposon gag" evidence="3">
    <location>
        <begin position="521"/>
        <end position="608"/>
    </location>
</feature>
<reference evidence="4" key="1">
    <citation type="submission" date="2023-07" db="EMBL/GenBank/DDBJ databases">
        <title>A chromosome-level genome assembly of Lolium multiflorum.</title>
        <authorList>
            <person name="Chen Y."/>
            <person name="Copetti D."/>
            <person name="Kolliker R."/>
            <person name="Studer B."/>
        </authorList>
    </citation>
    <scope>NUCLEOTIDE SEQUENCE</scope>
    <source>
        <strain evidence="4">02402/16</strain>
        <tissue evidence="4">Leaf</tissue>
    </source>
</reference>
<evidence type="ECO:0008006" key="6">
    <source>
        <dbReference type="Google" id="ProtNLM"/>
    </source>
</evidence>
<evidence type="ECO:0000313" key="4">
    <source>
        <dbReference type="EMBL" id="KAK1649146.1"/>
    </source>
</evidence>
<dbReference type="EMBL" id="JAUUTY010000004">
    <property type="protein sequence ID" value="KAK1649146.1"/>
    <property type="molecule type" value="Genomic_DNA"/>
</dbReference>
<feature type="region of interest" description="Disordered" evidence="1">
    <location>
        <begin position="769"/>
        <end position="806"/>
    </location>
</feature>
<feature type="region of interest" description="Disordered" evidence="1">
    <location>
        <begin position="1"/>
        <end position="21"/>
    </location>
</feature>
<evidence type="ECO:0000256" key="1">
    <source>
        <dbReference type="SAM" id="MobiDB-lite"/>
    </source>
</evidence>
<dbReference type="PANTHER" id="PTHR33165">
    <property type="entry name" value="F-BOX DOMAIN CONTAINING PROTEIN-LIKE-RELATED"/>
    <property type="match status" value="1"/>
</dbReference>
<comment type="caution">
    <text evidence="4">The sequence shown here is derived from an EMBL/GenBank/DDBJ whole genome shotgun (WGS) entry which is preliminary data.</text>
</comment>
<sequence>MDKKNAPAAVAPETVASEGGASKRGASVDWASLRADGPLHKIGDCLLANEEYMDTYSALRQVCRNWRSGLPEPDVHLHEWIMVEHALPRAADFTFLHLRTSRYVTIDLTEVHARYYFVGFCRGVIVLAQKNQPHKIRLLNPLTKTLNTRFEAHMPYVILKSVAVMKSPTMVFVSKDYPAEIAWVDESTPTKGIDEDWGEGRFSTEHHSLRCITPFNGELYAIAVNNFEFGKLVCTNNVQLEQRASSVNMDTLFSFPELGNNKFYLVKSDGALLLVLLDNKHLEEGQPLVYRVDTESRSLHAVNNIGSRAFFVHYIRCISVDTRVHPTTDIDESKRVIITRPFGWSDRLDEFTRALDSPFGVFHVGATANLAAYLINQRPEGSMAQAHRGALESLAILGNNLVPPKEKTTLQASGSKNHARDARDEITQSRIDKAKRRRAARKENDNDSSDEDQEYDGELRGADCLSYKIREAMPPKKFKPTPTDAAKYDGQQEPRSWIDDYLQTVILHKGNQIAAMQCLQLYLKDSARAWLRGLPKGSIKSWDDLVDAFVANFQATYKRPVGIEELRHCQQKQKESMRSYIGRFTKLLNAAEDVSVDRAIDAFSDGVRRESYIEELGRKKPKTITKLMEIANSWADGEDNVRRPRQRSDDEDDEQPKHDSGGRRDRHKRRRNRNYEDNNLVAAGYSDRQDDRYDDRRDDRQDGNRNNSGNRGNYKPRQQRTPELPYAEQINAPCYLHSYVDSKDDKTKSSHMLGDCRQFIDMHKLIQQAGHQPPPLPPPPPPQHQVQQAQPHQPNEAFPPPRGQMSMIHRTGVSRREMKKLTREINLAESIMANIPEYVEWSSQNITFSRADHPMTIPKPGHAALVVEAQIGGFKMSKVFMDGGSGLNLIFVDTIKIYLNVVFGKTDNFRKEKIEFEVVNWESQYHAILGRPAYAKFMAVPHYAYLKLKMPGNNGTNITVYGSFSRSDNCDRDFQRIAAKFGFKQEIIDPPPKLSIREIKEEKQVRETKKKPADLALEASAAKTSAVDGKAVLEESKTLAVAVETPTIINDASKTANVVDKPEDKKNPSFA</sequence>
<evidence type="ECO:0000313" key="5">
    <source>
        <dbReference type="Proteomes" id="UP001231189"/>
    </source>
</evidence>
<feature type="compositionally biased region" description="Low complexity" evidence="1">
    <location>
        <begin position="784"/>
        <end position="794"/>
    </location>
</feature>
<evidence type="ECO:0000259" key="2">
    <source>
        <dbReference type="Pfam" id="PF03478"/>
    </source>
</evidence>
<dbReference type="InterPro" id="IPR005162">
    <property type="entry name" value="Retrotrans_gag_dom"/>
</dbReference>
<name>A0AAD8SBH5_LOLMU</name>